<protein>
    <submittedName>
        <fullName evidence="1">Uncharacterized protein</fullName>
    </submittedName>
</protein>
<keyword evidence="2" id="KW-1185">Reference proteome</keyword>
<dbReference type="Proteomes" id="UP000646152">
    <property type="component" value="Unassembled WGS sequence"/>
</dbReference>
<evidence type="ECO:0000313" key="1">
    <source>
        <dbReference type="EMBL" id="GGB53061.1"/>
    </source>
</evidence>
<dbReference type="RefSeq" id="WP_188630741.1">
    <property type="nucleotide sequence ID" value="NZ_BMKE01000030.1"/>
</dbReference>
<comment type="caution">
    <text evidence="1">The sequence shown here is derived from an EMBL/GenBank/DDBJ whole genome shotgun (WGS) entry which is preliminary data.</text>
</comment>
<evidence type="ECO:0000313" key="2">
    <source>
        <dbReference type="Proteomes" id="UP000646152"/>
    </source>
</evidence>
<organism evidence="1 2">
    <name type="scientific">Oceanisphaera marina</name>
    <dbReference type="NCBI Taxonomy" id="2017550"/>
    <lineage>
        <taxon>Bacteria</taxon>
        <taxon>Pseudomonadati</taxon>
        <taxon>Pseudomonadota</taxon>
        <taxon>Gammaproteobacteria</taxon>
        <taxon>Aeromonadales</taxon>
        <taxon>Aeromonadaceae</taxon>
        <taxon>Oceanisphaera</taxon>
    </lineage>
</organism>
<name>A0ABQ1IWM7_9GAMM</name>
<dbReference type="EMBL" id="BMKE01000030">
    <property type="protein sequence ID" value="GGB53061.1"/>
    <property type="molecule type" value="Genomic_DNA"/>
</dbReference>
<proteinExistence type="predicted"/>
<sequence length="234" mass="25140">MVFPVIIPAITAAVSTITTAVAAIGPAVSSFVTSIGPTLSTIALKIKPYAEALANFSNNFLQALNIFKPGELVTDFGERALQGLTQGVHLSDYASVSDYLAALRKVKIDPDVSATRTFAEKLGAGLAVSTVALEDKFNAPEGQFNSIWLLPLANASYFTPERMQSLITSGTLGSSISEYLNKTLTGGESRTFEKALEKNEQGEPITTEQRSELYEALESAQDKWAEISKQVEQN</sequence>
<accession>A0ABQ1IWM7</accession>
<reference evidence="2" key="1">
    <citation type="journal article" date="2019" name="Int. J. Syst. Evol. Microbiol.">
        <title>The Global Catalogue of Microorganisms (GCM) 10K type strain sequencing project: providing services to taxonomists for standard genome sequencing and annotation.</title>
        <authorList>
            <consortium name="The Broad Institute Genomics Platform"/>
            <consortium name="The Broad Institute Genome Sequencing Center for Infectious Disease"/>
            <person name="Wu L."/>
            <person name="Ma J."/>
        </authorList>
    </citation>
    <scope>NUCLEOTIDE SEQUENCE [LARGE SCALE GENOMIC DNA]</scope>
    <source>
        <strain evidence="2">CGMCC 1.15923</strain>
    </source>
</reference>
<gene>
    <name evidence="1" type="ORF">GCM10011502_27810</name>
</gene>